<dbReference type="PRINTS" id="PR00110">
    <property type="entry name" value="ALPHAAMYLASE"/>
</dbReference>
<dbReference type="Proteomes" id="UP000184280">
    <property type="component" value="Unassembled WGS sequence"/>
</dbReference>
<evidence type="ECO:0000256" key="2">
    <source>
        <dbReference type="ARBA" id="ARBA00022801"/>
    </source>
</evidence>
<dbReference type="Gene3D" id="3.20.20.80">
    <property type="entry name" value="Glycosidases"/>
    <property type="match status" value="1"/>
</dbReference>
<dbReference type="SMART" id="SM00642">
    <property type="entry name" value="Aamy"/>
    <property type="match status" value="1"/>
</dbReference>
<dbReference type="InterPro" id="IPR006046">
    <property type="entry name" value="Alpha_amylase"/>
</dbReference>
<evidence type="ECO:0000256" key="7">
    <source>
        <dbReference type="SAM" id="SignalP"/>
    </source>
</evidence>
<reference evidence="9 10" key="1">
    <citation type="submission" date="2016-11" db="EMBL/GenBank/DDBJ databases">
        <authorList>
            <person name="Jaros S."/>
            <person name="Januszkiewicz K."/>
            <person name="Wedrychowicz H."/>
        </authorList>
    </citation>
    <scope>NUCLEOTIDE SEQUENCE [LARGE SCALE GENOMIC DNA]</scope>
    <source>
        <strain evidence="9 10">BPI-34</strain>
    </source>
</reference>
<evidence type="ECO:0000259" key="8">
    <source>
        <dbReference type="SMART" id="SM00642"/>
    </source>
</evidence>
<evidence type="ECO:0000313" key="10">
    <source>
        <dbReference type="Proteomes" id="UP000184280"/>
    </source>
</evidence>
<evidence type="ECO:0000256" key="3">
    <source>
        <dbReference type="ARBA" id="ARBA00023277"/>
    </source>
</evidence>
<feature type="chain" id="PRO_5012252325" description="Alpha-amylase" evidence="7">
    <location>
        <begin position="20"/>
        <end position="596"/>
    </location>
</feature>
<comment type="catalytic activity">
    <reaction evidence="6">
        <text>Endohydrolysis of (1-&gt;4)-alpha-D-glucosidic linkages in polysaccharides containing three or more (1-&gt;4)-alpha-linked D-glucose units.</text>
        <dbReference type="EC" id="3.2.1.1"/>
    </reaction>
</comment>
<gene>
    <name evidence="9" type="ORF">SAMN04488494_2412</name>
</gene>
<proteinExistence type="inferred from homology"/>
<evidence type="ECO:0000256" key="5">
    <source>
        <dbReference type="RuleBase" id="RU003615"/>
    </source>
</evidence>
<dbReference type="SUPFAM" id="SSF51445">
    <property type="entry name" value="(Trans)glycosidases"/>
    <property type="match status" value="1"/>
</dbReference>
<dbReference type="InterPro" id="IPR017853">
    <property type="entry name" value="GH"/>
</dbReference>
<evidence type="ECO:0000313" key="9">
    <source>
        <dbReference type="EMBL" id="SHM68100.1"/>
    </source>
</evidence>
<sequence length="596" mass="66621">MRRLYSTFIFCLVAVAAMAQGWPKDYSGVMLQGFYWNSYADTQWTRLERQADDLAKVFDLVWIPQSGYCGGQSMGYDDLYWFTNYNSSFGTEAELRSMIKTFKDKGIGTIADVVINHRRNVSSWTDFPAETYNGVTYQMTYNDICSDDEAAKNGQKVGPNKDTGEGWEGMRDLDHMSENVQTNVKAYLKFLLNDLGYIGFRYDMVKGYSAEFTKMYNEDSKPQFSVGECWDSSNTIKNWIDGTGKTSAAFDFQFRYTVRNAANAGDWNKLGQQNDGNYPLISKNYENASYSQYAVTFVENHDTEKRPDADQDPIKKDTLAANAYLLAMPGTPCVFFTHWKAYKQEIANMIAVRKAVGITNTSAYVNMASNKDYYAVQTTGTKGKLLVVVGTGAAGYTPNGSEWKKAISGYHYVYYVSDLDPATIVYPEINTEEEKDGEYAGVPAFCTMEEGERCAFFEAPISWGSQIFVWAWMNNGKGEDYLGTNWPGVSATKLGTADNGNSVWKWTVTGSVNPDNIIFSGGGMQTGNMNYTNGGYYFGKDGLKATVTATAIRHIDMTGQPAEHAVFDLQGRQVGTTKSSLKPGVYIINKQKFIVR</sequence>
<dbReference type="GO" id="GO:0043169">
    <property type="term" value="F:cation binding"/>
    <property type="evidence" value="ECO:0007669"/>
    <property type="project" value="InterPro"/>
</dbReference>
<dbReference type="EC" id="3.2.1.1" evidence="6"/>
<organism evidence="9 10">
    <name type="scientific">Xylanibacter ruminicola</name>
    <name type="common">Prevotella ruminicola</name>
    <dbReference type="NCBI Taxonomy" id="839"/>
    <lineage>
        <taxon>Bacteria</taxon>
        <taxon>Pseudomonadati</taxon>
        <taxon>Bacteroidota</taxon>
        <taxon>Bacteroidia</taxon>
        <taxon>Bacteroidales</taxon>
        <taxon>Prevotellaceae</taxon>
        <taxon>Xylanibacter</taxon>
    </lineage>
</organism>
<keyword evidence="3 6" id="KW-0119">Carbohydrate metabolism</keyword>
<dbReference type="PANTHER" id="PTHR43447">
    <property type="entry name" value="ALPHA-AMYLASE"/>
    <property type="match status" value="1"/>
</dbReference>
<keyword evidence="2 6" id="KW-0378">Hydrolase</keyword>
<feature type="signal peptide" evidence="7">
    <location>
        <begin position="1"/>
        <end position="19"/>
    </location>
</feature>
<dbReference type="AlphaFoldDB" id="A0A1M7KRF7"/>
<evidence type="ECO:0000256" key="1">
    <source>
        <dbReference type="ARBA" id="ARBA00008061"/>
    </source>
</evidence>
<dbReference type="OrthoDB" id="9806009at2"/>
<dbReference type="GO" id="GO:0005975">
    <property type="term" value="P:carbohydrate metabolic process"/>
    <property type="evidence" value="ECO:0007669"/>
    <property type="project" value="InterPro"/>
</dbReference>
<dbReference type="Pfam" id="PF00128">
    <property type="entry name" value="Alpha-amylase"/>
    <property type="match status" value="1"/>
</dbReference>
<feature type="domain" description="Glycosyl hydrolase family 13 catalytic" evidence="8">
    <location>
        <begin position="28"/>
        <end position="353"/>
    </location>
</feature>
<keyword evidence="4 6" id="KW-0326">Glycosidase</keyword>
<dbReference type="EMBL" id="FRCJ01000005">
    <property type="protein sequence ID" value="SHM68100.1"/>
    <property type="molecule type" value="Genomic_DNA"/>
</dbReference>
<dbReference type="InterPro" id="IPR006047">
    <property type="entry name" value="GH13_cat_dom"/>
</dbReference>
<evidence type="ECO:0000256" key="6">
    <source>
        <dbReference type="RuleBase" id="RU361134"/>
    </source>
</evidence>
<evidence type="ECO:0000256" key="4">
    <source>
        <dbReference type="ARBA" id="ARBA00023295"/>
    </source>
</evidence>
<dbReference type="CDD" id="cd11314">
    <property type="entry name" value="AmyAc_arch_bac_plant_AmyA"/>
    <property type="match status" value="1"/>
</dbReference>
<protein>
    <recommendedName>
        <fullName evidence="6">Alpha-amylase</fullName>
        <ecNumber evidence="6">3.2.1.1</ecNumber>
    </recommendedName>
</protein>
<accession>A0A1M7KRF7</accession>
<name>A0A1M7KRF7_XYLRU</name>
<comment type="similarity">
    <text evidence="1 5">Belongs to the glycosyl hydrolase 13 family.</text>
</comment>
<dbReference type="GO" id="GO:0004556">
    <property type="term" value="F:alpha-amylase activity"/>
    <property type="evidence" value="ECO:0007669"/>
    <property type="project" value="UniProtKB-UniRule"/>
</dbReference>
<keyword evidence="7" id="KW-0732">Signal</keyword>
<dbReference type="RefSeq" id="WP_073046058.1">
    <property type="nucleotide sequence ID" value="NZ_FRCJ01000005.1"/>
</dbReference>